<proteinExistence type="predicted"/>
<dbReference type="Proteomes" id="UP001501009">
    <property type="component" value="Unassembled WGS sequence"/>
</dbReference>
<protein>
    <submittedName>
        <fullName evidence="1">Uncharacterized protein</fullName>
    </submittedName>
</protein>
<organism evidence="1 2">
    <name type="scientific">Streptomyces coacervatus</name>
    <dbReference type="NCBI Taxonomy" id="647381"/>
    <lineage>
        <taxon>Bacteria</taxon>
        <taxon>Bacillati</taxon>
        <taxon>Actinomycetota</taxon>
        <taxon>Actinomycetes</taxon>
        <taxon>Kitasatosporales</taxon>
        <taxon>Streptomycetaceae</taxon>
        <taxon>Streptomyces</taxon>
    </lineage>
</organism>
<name>A0ABP7IPX7_9ACTN</name>
<reference evidence="2" key="1">
    <citation type="journal article" date="2019" name="Int. J. Syst. Evol. Microbiol.">
        <title>The Global Catalogue of Microorganisms (GCM) 10K type strain sequencing project: providing services to taxonomists for standard genome sequencing and annotation.</title>
        <authorList>
            <consortium name="The Broad Institute Genomics Platform"/>
            <consortium name="The Broad Institute Genome Sequencing Center for Infectious Disease"/>
            <person name="Wu L."/>
            <person name="Ma J."/>
        </authorList>
    </citation>
    <scope>NUCLEOTIDE SEQUENCE [LARGE SCALE GENOMIC DNA]</scope>
    <source>
        <strain evidence="2">JCM 17138</strain>
    </source>
</reference>
<gene>
    <name evidence="1" type="ORF">GCM10022403_066550</name>
</gene>
<accession>A0ABP7IPX7</accession>
<comment type="caution">
    <text evidence="1">The sequence shown here is derived from an EMBL/GenBank/DDBJ whole genome shotgun (WGS) entry which is preliminary data.</text>
</comment>
<keyword evidence="2" id="KW-1185">Reference proteome</keyword>
<dbReference type="EMBL" id="BAABDE010000025">
    <property type="protein sequence ID" value="GAA3823790.1"/>
    <property type="molecule type" value="Genomic_DNA"/>
</dbReference>
<sequence>MGAAVDGVMACCLEPLDEVVLEFEARMVGAEIHAHGSECDMAVSGRQLRVPGREIATAANEPQGNLK</sequence>
<evidence type="ECO:0000313" key="2">
    <source>
        <dbReference type="Proteomes" id="UP001501009"/>
    </source>
</evidence>
<evidence type="ECO:0000313" key="1">
    <source>
        <dbReference type="EMBL" id="GAA3823790.1"/>
    </source>
</evidence>